<feature type="domain" description="Major facilitator superfamily (MFS) profile" evidence="7">
    <location>
        <begin position="43"/>
        <end position="180"/>
    </location>
</feature>
<dbReference type="OrthoDB" id="3936150at2759"/>
<feature type="region of interest" description="Disordered" evidence="5">
    <location>
        <begin position="1"/>
        <end position="30"/>
    </location>
</feature>
<dbReference type="OMA" id="ASHNIKG"/>
<feature type="transmembrane region" description="Helical" evidence="6">
    <location>
        <begin position="74"/>
        <end position="96"/>
    </location>
</feature>
<dbReference type="PROSITE" id="PS50850">
    <property type="entry name" value="MFS"/>
    <property type="match status" value="1"/>
</dbReference>
<dbReference type="InterPro" id="IPR011701">
    <property type="entry name" value="MFS"/>
</dbReference>
<evidence type="ECO:0000256" key="5">
    <source>
        <dbReference type="SAM" id="MobiDB-lite"/>
    </source>
</evidence>
<sequence>MADNLATSDDGKLEGDRQATPEWKWEEDPSNPYNWPSWKKNVQLAMISIVGFTCSVGTSIVSPARSQFMDEFNISSTAAFLPLSLYVLALGLGPVLGGPLSETAGRQAVHVIAVVFGGLFALGAGFTETFAGLCILRFLSGFFYGPVLAVGSGVLNETYLPVERGLPSTIFILSQFWGLS</sequence>
<proteinExistence type="predicted"/>
<keyword evidence="4 6" id="KW-0472">Membrane</keyword>
<dbReference type="GO" id="GO:0005886">
    <property type="term" value="C:plasma membrane"/>
    <property type="evidence" value="ECO:0007669"/>
    <property type="project" value="TreeGrafter"/>
</dbReference>
<evidence type="ECO:0000259" key="7">
    <source>
        <dbReference type="PROSITE" id="PS50850"/>
    </source>
</evidence>
<evidence type="ECO:0000256" key="6">
    <source>
        <dbReference type="SAM" id="Phobius"/>
    </source>
</evidence>
<accession>T0KM85</accession>
<protein>
    <submittedName>
        <fullName evidence="8">Major facilitator superfamily transporter</fullName>
    </submittedName>
</protein>
<evidence type="ECO:0000256" key="1">
    <source>
        <dbReference type="ARBA" id="ARBA00004141"/>
    </source>
</evidence>
<name>T0KM85_COLGC</name>
<dbReference type="GO" id="GO:0015606">
    <property type="term" value="F:spermidine transmembrane transporter activity"/>
    <property type="evidence" value="ECO:0007669"/>
    <property type="project" value="TreeGrafter"/>
</dbReference>
<evidence type="ECO:0000313" key="9">
    <source>
        <dbReference type="Proteomes" id="UP000015530"/>
    </source>
</evidence>
<evidence type="ECO:0000256" key="4">
    <source>
        <dbReference type="ARBA" id="ARBA00023136"/>
    </source>
</evidence>
<dbReference type="InterPro" id="IPR020846">
    <property type="entry name" value="MFS_dom"/>
</dbReference>
<feature type="compositionally biased region" description="Basic and acidic residues" evidence="5">
    <location>
        <begin position="9"/>
        <end position="27"/>
    </location>
</feature>
<dbReference type="Pfam" id="PF07690">
    <property type="entry name" value="MFS_1"/>
    <property type="match status" value="1"/>
</dbReference>
<dbReference type="GO" id="GO:0000297">
    <property type="term" value="F:spermine transmembrane transporter activity"/>
    <property type="evidence" value="ECO:0007669"/>
    <property type="project" value="TreeGrafter"/>
</dbReference>
<keyword evidence="3 6" id="KW-1133">Transmembrane helix</keyword>
<dbReference type="PANTHER" id="PTHR23502">
    <property type="entry name" value="MAJOR FACILITATOR SUPERFAMILY"/>
    <property type="match status" value="1"/>
</dbReference>
<feature type="transmembrane region" description="Helical" evidence="6">
    <location>
        <begin position="42"/>
        <end position="62"/>
    </location>
</feature>
<comment type="subcellular location">
    <subcellularLocation>
        <location evidence="1">Membrane</location>
        <topology evidence="1">Multi-pass membrane protein</topology>
    </subcellularLocation>
</comment>
<gene>
    <name evidence="8" type="ORF">CGLO_03199</name>
</gene>
<reference evidence="9" key="1">
    <citation type="journal article" date="2013" name="Mol. Plant Microbe Interact.">
        <title>Global aspects of pacC regulation of pathogenicity genes in Colletotrichum gloeosporioides as revealed by transcriptome analysis.</title>
        <authorList>
            <person name="Alkan N."/>
            <person name="Meng X."/>
            <person name="Friedlander G."/>
            <person name="Reuveni E."/>
            <person name="Sukno S."/>
            <person name="Sherman A."/>
            <person name="Thon M."/>
            <person name="Fluhr R."/>
            <person name="Prusky D."/>
        </authorList>
    </citation>
    <scope>NUCLEOTIDE SEQUENCE [LARGE SCALE GENOMIC DNA]</scope>
    <source>
        <strain evidence="9">Cg-14</strain>
    </source>
</reference>
<keyword evidence="2 6" id="KW-0812">Transmembrane</keyword>
<evidence type="ECO:0000313" key="8">
    <source>
        <dbReference type="EMBL" id="EQB56742.1"/>
    </source>
</evidence>
<dbReference type="HOGENOM" id="CLU_101059_0_0_1"/>
<dbReference type="PANTHER" id="PTHR23502:SF182">
    <property type="entry name" value="POLYAMINE TRANSPORTER, PUTATIVE-RELATED"/>
    <property type="match status" value="1"/>
</dbReference>
<comment type="caution">
    <text evidence="8">The sequence shown here is derived from an EMBL/GenBank/DDBJ whole genome shotgun (WGS) entry which is preliminary data.</text>
</comment>
<feature type="transmembrane region" description="Helical" evidence="6">
    <location>
        <begin position="134"/>
        <end position="155"/>
    </location>
</feature>
<evidence type="ECO:0000256" key="2">
    <source>
        <dbReference type="ARBA" id="ARBA00022692"/>
    </source>
</evidence>
<dbReference type="AlphaFoldDB" id="T0KM85"/>
<dbReference type="SUPFAM" id="SSF103473">
    <property type="entry name" value="MFS general substrate transporter"/>
    <property type="match status" value="1"/>
</dbReference>
<dbReference type="Proteomes" id="UP000015530">
    <property type="component" value="Unassembled WGS sequence"/>
</dbReference>
<organism evidence="8 9">
    <name type="scientific">Colletotrichum gloeosporioides (strain Cg-14)</name>
    <name type="common">Anthracnose fungus</name>
    <name type="synonym">Glomerella cingulata</name>
    <dbReference type="NCBI Taxonomy" id="1237896"/>
    <lineage>
        <taxon>Eukaryota</taxon>
        <taxon>Fungi</taxon>
        <taxon>Dikarya</taxon>
        <taxon>Ascomycota</taxon>
        <taxon>Pezizomycotina</taxon>
        <taxon>Sordariomycetes</taxon>
        <taxon>Hypocreomycetidae</taxon>
        <taxon>Glomerellales</taxon>
        <taxon>Glomerellaceae</taxon>
        <taxon>Colletotrichum</taxon>
        <taxon>Colletotrichum gloeosporioides species complex</taxon>
    </lineage>
</organism>
<evidence type="ECO:0000256" key="3">
    <source>
        <dbReference type="ARBA" id="ARBA00022989"/>
    </source>
</evidence>
<feature type="transmembrane region" description="Helical" evidence="6">
    <location>
        <begin position="108"/>
        <end position="127"/>
    </location>
</feature>
<dbReference type="EMBL" id="AMYD01000668">
    <property type="protein sequence ID" value="EQB56742.1"/>
    <property type="molecule type" value="Genomic_DNA"/>
</dbReference>
<dbReference type="InterPro" id="IPR036259">
    <property type="entry name" value="MFS_trans_sf"/>
</dbReference>
<dbReference type="Gene3D" id="1.20.1250.20">
    <property type="entry name" value="MFS general substrate transporter like domains"/>
    <property type="match status" value="1"/>
</dbReference>